<proteinExistence type="inferred from homology"/>
<evidence type="ECO:0000256" key="12">
    <source>
        <dbReference type="ARBA" id="ARBA00023014"/>
    </source>
</evidence>
<dbReference type="InterPro" id="IPR004383">
    <property type="entry name" value="rRNA_lsu_MTrfase_RlmN/Cfr"/>
</dbReference>
<evidence type="ECO:0000256" key="2">
    <source>
        <dbReference type="ARBA" id="ARBA00004496"/>
    </source>
</evidence>
<sequence length="390" mass="43566">MSGFSNNASSTSENLVSIAVNFPHIEKTNLLGLNRHDMALFVLELGEKPFRVSQLTKWIHQLNVSDFDQMTNISKALRAKLKERACIKPLSVIEDQLSKDGTRKWVMGLDDGNRVEAVFIPEDDRGTLCISSQVGCALDCSFCSTARQGFSRNLTVAEILSQIWLATRLLNEENKIERKITNIVLMGMGEPLLNFDNVMKTIDVMLDDFAYGLSKRRVTVSTAGVVPAIDKLSERHDVQLAISLHATRDTLRNDLVPINKKYNLETLLAACHRFIQQRSARSRITIEYVMLSGVNDAKKDAEDLIQLLDGLPVLINLIPFNPFMGSGYKTSSNNAVHRFQDVLMKAGIITVIRKTRGEDIDAACGQLVGKVADKSRRENKFKTPRIGMNT</sequence>
<dbReference type="CDD" id="cd01335">
    <property type="entry name" value="Radical_SAM"/>
    <property type="match status" value="1"/>
</dbReference>
<dbReference type="InterPro" id="IPR007197">
    <property type="entry name" value="rSAM"/>
</dbReference>
<evidence type="ECO:0000256" key="9">
    <source>
        <dbReference type="ARBA" id="ARBA00022694"/>
    </source>
</evidence>
<evidence type="ECO:0000256" key="1">
    <source>
        <dbReference type="ARBA" id="ARBA00001966"/>
    </source>
</evidence>
<keyword evidence="7 15" id="KW-0808">Transferase</keyword>
<evidence type="ECO:0000256" key="7">
    <source>
        <dbReference type="ARBA" id="ARBA00022679"/>
    </source>
</evidence>
<dbReference type="InterPro" id="IPR048641">
    <property type="entry name" value="RlmN_N"/>
</dbReference>
<comment type="cofactor">
    <cofactor evidence="1">
        <name>[4Fe-4S] cluster</name>
        <dbReference type="ChEBI" id="CHEBI:49883"/>
    </cofactor>
</comment>
<dbReference type="PANTHER" id="PTHR30544:SF5">
    <property type="entry name" value="RADICAL SAM CORE DOMAIN-CONTAINING PROTEIN"/>
    <property type="match status" value="1"/>
</dbReference>
<dbReference type="HAMAP" id="MF_01849">
    <property type="entry name" value="RNA_methyltr_RlmN"/>
    <property type="match status" value="1"/>
</dbReference>
<evidence type="ECO:0000256" key="13">
    <source>
        <dbReference type="ARBA" id="ARBA00023157"/>
    </source>
</evidence>
<evidence type="ECO:0000256" key="5">
    <source>
        <dbReference type="ARBA" id="ARBA00022552"/>
    </source>
</evidence>
<feature type="domain" description="Radical SAM core" evidence="14">
    <location>
        <begin position="122"/>
        <end position="359"/>
    </location>
</feature>
<dbReference type="Pfam" id="PF21016">
    <property type="entry name" value="RlmN_N"/>
    <property type="match status" value="1"/>
</dbReference>
<keyword evidence="6 15" id="KW-0489">Methyltransferase</keyword>
<evidence type="ECO:0000256" key="4">
    <source>
        <dbReference type="ARBA" id="ARBA00022490"/>
    </source>
</evidence>
<dbReference type="InterPro" id="IPR013785">
    <property type="entry name" value="Aldolase_TIM"/>
</dbReference>
<dbReference type="AlphaFoldDB" id="A0A3B0WVZ3"/>
<protein>
    <submittedName>
        <fullName evidence="15">23S rRNA (Adenine(2503)-C(2))-methyltransferase @ tRNA (Adenine(37)-C(2))-methyltransferase</fullName>
        <ecNumber evidence="15">2.1.1.192</ecNumber>
    </submittedName>
</protein>
<dbReference type="InterPro" id="IPR058240">
    <property type="entry name" value="rSAM_sf"/>
</dbReference>
<dbReference type="InterPro" id="IPR027492">
    <property type="entry name" value="RNA_MTrfase_RlmN"/>
</dbReference>
<keyword evidence="8" id="KW-0949">S-adenosyl-L-methionine</keyword>
<dbReference type="FunFam" id="1.10.150.530:FF:000003">
    <property type="entry name" value="Dual-specificity RNA methyltransferase RlmN"/>
    <property type="match status" value="1"/>
</dbReference>
<dbReference type="EC" id="2.1.1.192" evidence="15"/>
<evidence type="ECO:0000259" key="14">
    <source>
        <dbReference type="PROSITE" id="PS51918"/>
    </source>
</evidence>
<keyword evidence="11" id="KW-0408">Iron</keyword>
<dbReference type="InterPro" id="IPR040072">
    <property type="entry name" value="Methyltransferase_A"/>
</dbReference>
<organism evidence="15">
    <name type="scientific">hydrothermal vent metagenome</name>
    <dbReference type="NCBI Taxonomy" id="652676"/>
    <lineage>
        <taxon>unclassified sequences</taxon>
        <taxon>metagenomes</taxon>
        <taxon>ecological metagenomes</taxon>
    </lineage>
</organism>
<reference evidence="15" key="1">
    <citation type="submission" date="2018-06" db="EMBL/GenBank/DDBJ databases">
        <authorList>
            <person name="Zhirakovskaya E."/>
        </authorList>
    </citation>
    <scope>NUCLEOTIDE SEQUENCE</scope>
</reference>
<evidence type="ECO:0000256" key="6">
    <source>
        <dbReference type="ARBA" id="ARBA00022603"/>
    </source>
</evidence>
<evidence type="ECO:0000256" key="11">
    <source>
        <dbReference type="ARBA" id="ARBA00023004"/>
    </source>
</evidence>
<keyword evidence="4" id="KW-0963">Cytoplasm</keyword>
<dbReference type="PROSITE" id="PS51918">
    <property type="entry name" value="RADICAL_SAM"/>
    <property type="match status" value="1"/>
</dbReference>
<comment type="subcellular location">
    <subcellularLocation>
        <location evidence="2">Cytoplasm</location>
    </subcellularLocation>
</comment>
<name>A0A3B0WVZ3_9ZZZZ</name>
<dbReference type="Gene3D" id="3.20.20.70">
    <property type="entry name" value="Aldolase class I"/>
    <property type="match status" value="1"/>
</dbReference>
<keyword evidence="3" id="KW-0004">4Fe-4S</keyword>
<dbReference type="SFLD" id="SFLDS00029">
    <property type="entry name" value="Radical_SAM"/>
    <property type="match status" value="1"/>
</dbReference>
<dbReference type="Pfam" id="PF04055">
    <property type="entry name" value="Radical_SAM"/>
    <property type="match status" value="1"/>
</dbReference>
<dbReference type="FunFam" id="3.20.20.70:FF:000008">
    <property type="entry name" value="Dual-specificity RNA methyltransferase RlmN"/>
    <property type="match status" value="1"/>
</dbReference>
<keyword evidence="10" id="KW-0479">Metal-binding</keyword>
<dbReference type="PANTHER" id="PTHR30544">
    <property type="entry name" value="23S RRNA METHYLTRANSFERASE"/>
    <property type="match status" value="1"/>
</dbReference>
<keyword evidence="12" id="KW-0411">Iron-sulfur</keyword>
<dbReference type="GO" id="GO:0046872">
    <property type="term" value="F:metal ion binding"/>
    <property type="evidence" value="ECO:0007669"/>
    <property type="project" value="UniProtKB-KW"/>
</dbReference>
<dbReference type="EMBL" id="UOFF01000239">
    <property type="protein sequence ID" value="VAW56503.1"/>
    <property type="molecule type" value="Genomic_DNA"/>
</dbReference>
<dbReference type="NCBIfam" id="TIGR00048">
    <property type="entry name" value="rRNA_mod_RlmN"/>
    <property type="match status" value="1"/>
</dbReference>
<evidence type="ECO:0000313" key="15">
    <source>
        <dbReference type="EMBL" id="VAW56503.1"/>
    </source>
</evidence>
<dbReference type="SFLD" id="SFLDG01062">
    <property type="entry name" value="methyltransferase_(Class_A)"/>
    <property type="match status" value="1"/>
</dbReference>
<dbReference type="GO" id="GO:0005737">
    <property type="term" value="C:cytoplasm"/>
    <property type="evidence" value="ECO:0007669"/>
    <property type="project" value="UniProtKB-SubCell"/>
</dbReference>
<dbReference type="GO" id="GO:0008173">
    <property type="term" value="F:RNA methyltransferase activity"/>
    <property type="evidence" value="ECO:0007669"/>
    <property type="project" value="InterPro"/>
</dbReference>
<dbReference type="PIRSF" id="PIRSF006004">
    <property type="entry name" value="CHP00048"/>
    <property type="match status" value="1"/>
</dbReference>
<dbReference type="GO" id="GO:0030488">
    <property type="term" value="P:tRNA methylation"/>
    <property type="evidence" value="ECO:0007669"/>
    <property type="project" value="InterPro"/>
</dbReference>
<dbReference type="GO" id="GO:0070475">
    <property type="term" value="P:rRNA base methylation"/>
    <property type="evidence" value="ECO:0007669"/>
    <property type="project" value="InterPro"/>
</dbReference>
<evidence type="ECO:0000256" key="8">
    <source>
        <dbReference type="ARBA" id="ARBA00022691"/>
    </source>
</evidence>
<dbReference type="SFLD" id="SFLDF00275">
    <property type="entry name" value="adenosine_C2_methyltransferase"/>
    <property type="match status" value="1"/>
</dbReference>
<evidence type="ECO:0000256" key="3">
    <source>
        <dbReference type="ARBA" id="ARBA00022485"/>
    </source>
</evidence>
<dbReference type="SUPFAM" id="SSF102114">
    <property type="entry name" value="Radical SAM enzymes"/>
    <property type="match status" value="1"/>
</dbReference>
<accession>A0A3B0WVZ3</accession>
<dbReference type="Gene3D" id="1.10.150.530">
    <property type="match status" value="1"/>
</dbReference>
<keyword evidence="5" id="KW-0698">rRNA processing</keyword>
<keyword evidence="13" id="KW-1015">Disulfide bond</keyword>
<evidence type="ECO:0000256" key="10">
    <source>
        <dbReference type="ARBA" id="ARBA00022723"/>
    </source>
</evidence>
<gene>
    <name evidence="15" type="ORF">MNBD_GAMMA07-2207</name>
</gene>
<keyword evidence="9" id="KW-0819">tRNA processing</keyword>
<dbReference type="GO" id="GO:0051539">
    <property type="term" value="F:4 iron, 4 sulfur cluster binding"/>
    <property type="evidence" value="ECO:0007669"/>
    <property type="project" value="UniProtKB-KW"/>
</dbReference>